<dbReference type="GO" id="GO:0003735">
    <property type="term" value="F:structural constituent of ribosome"/>
    <property type="evidence" value="ECO:0007669"/>
    <property type="project" value="InterPro"/>
</dbReference>
<dbReference type="GO" id="GO:1990904">
    <property type="term" value="C:ribonucleoprotein complex"/>
    <property type="evidence" value="ECO:0007669"/>
    <property type="project" value="UniProtKB-KW"/>
</dbReference>
<dbReference type="EMBL" id="CP032050">
    <property type="protein sequence ID" value="AYN68592.1"/>
    <property type="molecule type" value="Genomic_DNA"/>
</dbReference>
<proteinExistence type="inferred from homology"/>
<evidence type="ECO:0000256" key="4">
    <source>
        <dbReference type="ARBA" id="ARBA00035135"/>
    </source>
</evidence>
<evidence type="ECO:0000256" key="3">
    <source>
        <dbReference type="ARBA" id="ARBA00023274"/>
    </source>
</evidence>
<organism evidence="5 6">
    <name type="scientific">Euzebyella marina</name>
    <dbReference type="NCBI Taxonomy" id="1761453"/>
    <lineage>
        <taxon>Bacteria</taxon>
        <taxon>Pseudomonadati</taxon>
        <taxon>Bacteroidota</taxon>
        <taxon>Flavobacteriia</taxon>
        <taxon>Flavobacteriales</taxon>
        <taxon>Flavobacteriaceae</taxon>
        <taxon>Euzebyella</taxon>
    </lineage>
</organism>
<evidence type="ECO:0000256" key="2">
    <source>
        <dbReference type="ARBA" id="ARBA00022980"/>
    </source>
</evidence>
<keyword evidence="2 5" id="KW-0689">Ribosomal protein</keyword>
<reference evidence="5 6" key="1">
    <citation type="submission" date="2018-08" db="EMBL/GenBank/DDBJ databases">
        <title>The reduced genetic potential of extracellular carbohydrate catabolism in Euzebyella marina RN62, a Flavobacteriia bacterium isolated from the hadal water.</title>
        <authorList>
            <person name="Xue C."/>
        </authorList>
    </citation>
    <scope>NUCLEOTIDE SEQUENCE [LARGE SCALE GENOMIC DNA]</scope>
    <source>
        <strain evidence="5 6">RN62</strain>
    </source>
</reference>
<dbReference type="GO" id="GO:0006412">
    <property type="term" value="P:translation"/>
    <property type="evidence" value="ECO:0007669"/>
    <property type="project" value="InterPro"/>
</dbReference>
<accession>A0A3G2L8J8</accession>
<dbReference type="OrthoDB" id="598353at2"/>
<dbReference type="GO" id="GO:0005840">
    <property type="term" value="C:ribosome"/>
    <property type="evidence" value="ECO:0007669"/>
    <property type="project" value="UniProtKB-KW"/>
</dbReference>
<evidence type="ECO:0000256" key="1">
    <source>
        <dbReference type="ARBA" id="ARBA00006640"/>
    </source>
</evidence>
<protein>
    <recommendedName>
        <fullName evidence="4">Small ribosomal subunit protein bS21</fullName>
    </recommendedName>
</protein>
<dbReference type="Pfam" id="PF01165">
    <property type="entry name" value="Ribosomal_S21"/>
    <property type="match status" value="1"/>
</dbReference>
<keyword evidence="6" id="KW-1185">Reference proteome</keyword>
<sequence>MLIIRIIPGENIDRALKRYRYKVKSTKQNRNLKQNQEFTKKSQKKRLELAKAIYQNEYHKNKEE</sequence>
<evidence type="ECO:0000313" key="6">
    <source>
        <dbReference type="Proteomes" id="UP000276309"/>
    </source>
</evidence>
<dbReference type="InterPro" id="IPR001911">
    <property type="entry name" value="Ribosomal_bS21"/>
</dbReference>
<dbReference type="AlphaFoldDB" id="A0A3G2L8J8"/>
<dbReference type="KEGG" id="emar:D1013_15015"/>
<gene>
    <name evidence="5" type="ORF">D1013_15015</name>
</gene>
<name>A0A3G2L8J8_9FLAO</name>
<dbReference type="RefSeq" id="WP_121849605.1">
    <property type="nucleotide sequence ID" value="NZ_CP032050.1"/>
</dbReference>
<dbReference type="Proteomes" id="UP000276309">
    <property type="component" value="Chromosome"/>
</dbReference>
<comment type="similarity">
    <text evidence="1">Belongs to the bacterial ribosomal protein bS21 family.</text>
</comment>
<keyword evidence="3" id="KW-0687">Ribonucleoprotein</keyword>
<evidence type="ECO:0000313" key="5">
    <source>
        <dbReference type="EMBL" id="AYN68592.1"/>
    </source>
</evidence>